<sequence>MSHMLHTATVKNLSKFLACFSLKAILNARKNQIPTGEA</sequence>
<proteinExistence type="predicted"/>
<evidence type="ECO:0000313" key="1">
    <source>
        <dbReference type="EMBL" id="EXZ31308.1"/>
    </source>
</evidence>
<reference evidence="1 2" key="1">
    <citation type="submission" date="2014-02" db="EMBL/GenBank/DDBJ databases">
        <authorList>
            <person name="Sears C."/>
            <person name="Carroll K."/>
            <person name="Sack B.R."/>
            <person name="Qadri F."/>
            <person name="Myers L.L."/>
            <person name="Chung G.-T."/>
            <person name="Escheverria P."/>
            <person name="Fraser C.M."/>
            <person name="Sadzewicz L."/>
            <person name="Shefchek K.A."/>
            <person name="Tallon L."/>
            <person name="Das S.P."/>
            <person name="Daugherty S."/>
            <person name="Mongodin E.F."/>
        </authorList>
    </citation>
    <scope>NUCLEOTIDE SEQUENCE [LARGE SCALE GENOMIC DNA]</scope>
    <source>
        <strain evidence="1 2">S36L11</strain>
    </source>
</reference>
<organism evidence="1 2">
    <name type="scientific">Bacteroides fragilis str. S36L11</name>
    <dbReference type="NCBI Taxonomy" id="1339327"/>
    <lineage>
        <taxon>Bacteria</taxon>
        <taxon>Pseudomonadati</taxon>
        <taxon>Bacteroidota</taxon>
        <taxon>Bacteroidia</taxon>
        <taxon>Bacteroidales</taxon>
        <taxon>Bacteroidaceae</taxon>
        <taxon>Bacteroides</taxon>
    </lineage>
</organism>
<dbReference type="Proteomes" id="UP000022082">
    <property type="component" value="Unassembled WGS sequence"/>
</dbReference>
<comment type="caution">
    <text evidence="1">The sequence shown here is derived from an EMBL/GenBank/DDBJ whole genome shotgun (WGS) entry which is preliminary data.</text>
</comment>
<dbReference type="PATRIC" id="fig|1339327.3.peg.204"/>
<dbReference type="EMBL" id="JGDJ01000034">
    <property type="protein sequence ID" value="EXZ31308.1"/>
    <property type="molecule type" value="Genomic_DNA"/>
</dbReference>
<name>A0A015XI35_BACFG</name>
<dbReference type="AlphaFoldDB" id="A0A015XI35"/>
<accession>A0A015XI35</accession>
<protein>
    <submittedName>
        <fullName evidence="1">Uncharacterized protein</fullName>
    </submittedName>
</protein>
<evidence type="ECO:0000313" key="2">
    <source>
        <dbReference type="Proteomes" id="UP000022082"/>
    </source>
</evidence>
<gene>
    <name evidence="1" type="ORF">M136_4918</name>
</gene>